<feature type="region of interest" description="Disordered" evidence="1">
    <location>
        <begin position="1"/>
        <end position="21"/>
    </location>
</feature>
<name>A0AAD7JU26_9AGAR</name>
<evidence type="ECO:0000256" key="1">
    <source>
        <dbReference type="SAM" id="MobiDB-lite"/>
    </source>
</evidence>
<protein>
    <submittedName>
        <fullName evidence="2">Uncharacterized protein</fullName>
    </submittedName>
</protein>
<dbReference type="AlphaFoldDB" id="A0AAD7JU26"/>
<feature type="compositionally biased region" description="Basic and acidic residues" evidence="1">
    <location>
        <begin position="179"/>
        <end position="189"/>
    </location>
</feature>
<evidence type="ECO:0000313" key="2">
    <source>
        <dbReference type="EMBL" id="KAJ7770278.1"/>
    </source>
</evidence>
<evidence type="ECO:0000313" key="3">
    <source>
        <dbReference type="Proteomes" id="UP001215280"/>
    </source>
</evidence>
<accession>A0AAD7JU26</accession>
<sequence>MQVSPRTPIEPKTETGKRKGDVRNSARGVICQWQRCPGSWVAYIFKVPATNRQGELCSRHSPPMRAQSLLVLFATVAAVAAQVEVERGAPAWREVEVERGAPTWREVEVEVRPRLPVRSNPFECFDVQRGAPTWREVEVEARPRFSPRSKPSECFDVQRGAPAWKRVADIESDAAPPWKRSESRAERAKARAVIPTGDAPPW</sequence>
<keyword evidence="3" id="KW-1185">Reference proteome</keyword>
<organism evidence="2 3">
    <name type="scientific">Mycena maculata</name>
    <dbReference type="NCBI Taxonomy" id="230809"/>
    <lineage>
        <taxon>Eukaryota</taxon>
        <taxon>Fungi</taxon>
        <taxon>Dikarya</taxon>
        <taxon>Basidiomycota</taxon>
        <taxon>Agaricomycotina</taxon>
        <taxon>Agaricomycetes</taxon>
        <taxon>Agaricomycetidae</taxon>
        <taxon>Agaricales</taxon>
        <taxon>Marasmiineae</taxon>
        <taxon>Mycenaceae</taxon>
        <taxon>Mycena</taxon>
    </lineage>
</organism>
<gene>
    <name evidence="2" type="ORF">DFH07DRAFT_272327</name>
</gene>
<feature type="compositionally biased region" description="Basic and acidic residues" evidence="1">
    <location>
        <begin position="9"/>
        <end position="21"/>
    </location>
</feature>
<dbReference type="Proteomes" id="UP001215280">
    <property type="component" value="Unassembled WGS sequence"/>
</dbReference>
<comment type="caution">
    <text evidence="2">The sequence shown here is derived from an EMBL/GenBank/DDBJ whole genome shotgun (WGS) entry which is preliminary data.</text>
</comment>
<proteinExistence type="predicted"/>
<dbReference type="EMBL" id="JARJLG010000024">
    <property type="protein sequence ID" value="KAJ7770278.1"/>
    <property type="molecule type" value="Genomic_DNA"/>
</dbReference>
<feature type="region of interest" description="Disordered" evidence="1">
    <location>
        <begin position="174"/>
        <end position="202"/>
    </location>
</feature>
<reference evidence="2" key="1">
    <citation type="submission" date="2023-03" db="EMBL/GenBank/DDBJ databases">
        <title>Massive genome expansion in bonnet fungi (Mycena s.s.) driven by repeated elements and novel gene families across ecological guilds.</title>
        <authorList>
            <consortium name="Lawrence Berkeley National Laboratory"/>
            <person name="Harder C.B."/>
            <person name="Miyauchi S."/>
            <person name="Viragh M."/>
            <person name="Kuo A."/>
            <person name="Thoen E."/>
            <person name="Andreopoulos B."/>
            <person name="Lu D."/>
            <person name="Skrede I."/>
            <person name="Drula E."/>
            <person name="Henrissat B."/>
            <person name="Morin E."/>
            <person name="Kohler A."/>
            <person name="Barry K."/>
            <person name="LaButti K."/>
            <person name="Morin E."/>
            <person name="Salamov A."/>
            <person name="Lipzen A."/>
            <person name="Mereny Z."/>
            <person name="Hegedus B."/>
            <person name="Baldrian P."/>
            <person name="Stursova M."/>
            <person name="Weitz H."/>
            <person name="Taylor A."/>
            <person name="Grigoriev I.V."/>
            <person name="Nagy L.G."/>
            <person name="Martin F."/>
            <person name="Kauserud H."/>
        </authorList>
    </citation>
    <scope>NUCLEOTIDE SEQUENCE</scope>
    <source>
        <strain evidence="2">CBHHK188m</strain>
    </source>
</reference>